<accession>R0MJZ1</accession>
<keyword evidence="2" id="KW-1185">Reference proteome</keyword>
<dbReference type="AlphaFoldDB" id="R0MJZ1"/>
<organism evidence="1 2">
    <name type="scientific">Nosema bombycis (strain CQ1 / CVCC 102059)</name>
    <name type="common">Microsporidian parasite</name>
    <name type="synonym">Pebrine of silkworm</name>
    <dbReference type="NCBI Taxonomy" id="578461"/>
    <lineage>
        <taxon>Eukaryota</taxon>
        <taxon>Fungi</taxon>
        <taxon>Fungi incertae sedis</taxon>
        <taxon>Microsporidia</taxon>
        <taxon>Nosematidae</taxon>
        <taxon>Nosema</taxon>
    </lineage>
</organism>
<protein>
    <submittedName>
        <fullName evidence="1">Uncharacterized protein</fullName>
    </submittedName>
</protein>
<name>R0MJZ1_NOSB1</name>
<evidence type="ECO:0000313" key="2">
    <source>
        <dbReference type="Proteomes" id="UP000016927"/>
    </source>
</evidence>
<dbReference type="EMBL" id="KB909085">
    <property type="protein sequence ID" value="EOB13108.1"/>
    <property type="molecule type" value="Genomic_DNA"/>
</dbReference>
<proteinExistence type="predicted"/>
<dbReference type="HOGENOM" id="CLU_129988_0_0_1"/>
<dbReference type="VEuPathDB" id="MicrosporidiaDB:NBO_177g0002"/>
<sequence length="134" mass="16014">MILQKLFINLMIVSAFKTNKPRKRPYDFTNDDRVVKVDGFIVEERSLDFCLKKKNKKPKDTFLVSSYHTNQVYPNFKDKECMKRFLSLFDNLYFNTLLLLNSIYSMYGKELINLNEWPELKLIGNNKNPFEKNI</sequence>
<dbReference type="Proteomes" id="UP000016927">
    <property type="component" value="Unassembled WGS sequence"/>
</dbReference>
<gene>
    <name evidence="1" type="ORF">NBO_177g0002</name>
</gene>
<evidence type="ECO:0000313" key="1">
    <source>
        <dbReference type="EMBL" id="EOB13108.1"/>
    </source>
</evidence>
<reference evidence="1 2" key="1">
    <citation type="journal article" date="2013" name="BMC Genomics">
        <title>Comparative genomics of parasitic silkworm microsporidia reveal an association between genome expansion and host adaptation.</title>
        <authorList>
            <person name="Pan G."/>
            <person name="Xu J."/>
            <person name="Li T."/>
            <person name="Xia Q."/>
            <person name="Liu S.L."/>
            <person name="Zhang G."/>
            <person name="Li S."/>
            <person name="Li C."/>
            <person name="Liu H."/>
            <person name="Yang L."/>
            <person name="Liu T."/>
            <person name="Zhang X."/>
            <person name="Wu Z."/>
            <person name="Fan W."/>
            <person name="Dang X."/>
            <person name="Xiang H."/>
            <person name="Tao M."/>
            <person name="Li Y."/>
            <person name="Hu J."/>
            <person name="Li Z."/>
            <person name="Lin L."/>
            <person name="Luo J."/>
            <person name="Geng L."/>
            <person name="Wang L."/>
            <person name="Long M."/>
            <person name="Wan Y."/>
            <person name="He N."/>
            <person name="Zhang Z."/>
            <person name="Lu C."/>
            <person name="Keeling P.J."/>
            <person name="Wang J."/>
            <person name="Xiang Z."/>
            <person name="Zhou Z."/>
        </authorList>
    </citation>
    <scope>NUCLEOTIDE SEQUENCE [LARGE SCALE GENOMIC DNA]</scope>
    <source>
        <strain evidence="2">CQ1 / CVCC 102059</strain>
    </source>
</reference>